<evidence type="ECO:0000313" key="4">
    <source>
        <dbReference type="Proteomes" id="UP000015103"/>
    </source>
</evidence>
<dbReference type="AlphaFoldDB" id="T1I197"/>
<dbReference type="EMBL" id="ACPB03023902">
    <property type="status" value="NOT_ANNOTATED_CDS"/>
    <property type="molecule type" value="Genomic_DNA"/>
</dbReference>
<dbReference type="STRING" id="13249.T1I197"/>
<dbReference type="HOGENOM" id="CLU_922338_0_0_1"/>
<dbReference type="PANTHER" id="PTHR14234:SF19">
    <property type="entry name" value="RIM-BINDING PROTEIN, ISOFORM F"/>
    <property type="match status" value="1"/>
</dbReference>
<feature type="domain" description="SH3" evidence="2">
    <location>
        <begin position="224"/>
        <end position="291"/>
    </location>
</feature>
<reference evidence="3" key="1">
    <citation type="submission" date="2015-05" db="UniProtKB">
        <authorList>
            <consortium name="EnsemblMetazoa"/>
        </authorList>
    </citation>
    <scope>IDENTIFICATION</scope>
</reference>
<dbReference type="CDD" id="cd12013">
    <property type="entry name" value="SH3_RIM-BP_3"/>
    <property type="match status" value="1"/>
</dbReference>
<dbReference type="PROSITE" id="PS50002">
    <property type="entry name" value="SH3"/>
    <property type="match status" value="2"/>
</dbReference>
<dbReference type="eggNOG" id="KOG3632">
    <property type="taxonomic scope" value="Eukaryota"/>
</dbReference>
<dbReference type="SMART" id="SM00326">
    <property type="entry name" value="SH3"/>
    <property type="match status" value="2"/>
</dbReference>
<evidence type="ECO:0000313" key="3">
    <source>
        <dbReference type="EnsemblMetazoa" id="RPRC010067-PA"/>
    </source>
</evidence>
<dbReference type="PANTHER" id="PTHR14234">
    <property type="entry name" value="RIM BINDING PROTEIN-RELATED"/>
    <property type="match status" value="1"/>
</dbReference>
<dbReference type="InterPro" id="IPR036028">
    <property type="entry name" value="SH3-like_dom_sf"/>
</dbReference>
<dbReference type="InterPro" id="IPR035753">
    <property type="entry name" value="RIM-BP_SH3_2"/>
</dbReference>
<keyword evidence="1" id="KW-0728">SH3 domain</keyword>
<dbReference type="Proteomes" id="UP000015103">
    <property type="component" value="Unassembled WGS sequence"/>
</dbReference>
<dbReference type="InterPro" id="IPR040325">
    <property type="entry name" value="RIMBP1/2/3"/>
</dbReference>
<organism evidence="3 4">
    <name type="scientific">Rhodnius prolixus</name>
    <name type="common">Triatomid bug</name>
    <dbReference type="NCBI Taxonomy" id="13249"/>
    <lineage>
        <taxon>Eukaryota</taxon>
        <taxon>Metazoa</taxon>
        <taxon>Ecdysozoa</taxon>
        <taxon>Arthropoda</taxon>
        <taxon>Hexapoda</taxon>
        <taxon>Insecta</taxon>
        <taxon>Pterygota</taxon>
        <taxon>Neoptera</taxon>
        <taxon>Paraneoptera</taxon>
        <taxon>Hemiptera</taxon>
        <taxon>Heteroptera</taxon>
        <taxon>Panheteroptera</taxon>
        <taxon>Cimicomorpha</taxon>
        <taxon>Reduviidae</taxon>
        <taxon>Triatominae</taxon>
        <taxon>Rhodnius</taxon>
    </lineage>
</organism>
<dbReference type="Pfam" id="PF07653">
    <property type="entry name" value="SH3_2"/>
    <property type="match status" value="1"/>
</dbReference>
<dbReference type="InterPro" id="IPR035755">
    <property type="entry name" value="RIM-BP_SH3_3"/>
</dbReference>
<dbReference type="PRINTS" id="PR00452">
    <property type="entry name" value="SH3DOMAIN"/>
</dbReference>
<dbReference type="FunFam" id="2.30.30.40:FF:000016">
    <property type="entry name" value="RIMS-binding protein 2 isoform X2"/>
    <property type="match status" value="1"/>
</dbReference>
<dbReference type="Gene3D" id="2.30.30.40">
    <property type="entry name" value="SH3 Domains"/>
    <property type="match status" value="2"/>
</dbReference>
<dbReference type="InParanoid" id="T1I197"/>
<dbReference type="CDD" id="cd12012">
    <property type="entry name" value="SH3_RIM-BP_2"/>
    <property type="match status" value="1"/>
</dbReference>
<dbReference type="Pfam" id="PF14604">
    <property type="entry name" value="SH3_9"/>
    <property type="match status" value="1"/>
</dbReference>
<dbReference type="VEuPathDB" id="VectorBase:RPRC010067"/>
<dbReference type="EnsemblMetazoa" id="RPRC010067-RA">
    <property type="protein sequence ID" value="RPRC010067-PA"/>
    <property type="gene ID" value="RPRC010067"/>
</dbReference>
<sequence length="302" mass="34296">MEDDRRGINLRYSSSLPAHMRHQHRPGQVIETEENLSDKEIYPNNHMSIPSIVAGHHFALDQFYSERSEGRGRAERDREREREKERERERERMGMMMSGVGYGRGAASGSTRPPVGPHPHMQSTAPAMRDKRHRWFVALFDYDPTTMSPNPDACEEELPFMEGDIIKVFGDKDADGFYWGECRGRRGFVPHNMVVEVQGMEGSAAGMKDRARDRDRWGDIYANMPVKKMIAMYDYDPQELSPNVDAEVELSFNTGNVIYVYGEMGDDGFYMGELDGVRGLVPSNFLTEAPPEYGGKGGGRSR</sequence>
<evidence type="ECO:0000256" key="1">
    <source>
        <dbReference type="ARBA" id="ARBA00022443"/>
    </source>
</evidence>
<feature type="domain" description="SH3" evidence="2">
    <location>
        <begin position="131"/>
        <end position="199"/>
    </location>
</feature>
<proteinExistence type="predicted"/>
<dbReference type="SUPFAM" id="SSF50044">
    <property type="entry name" value="SH3-domain"/>
    <property type="match status" value="2"/>
</dbReference>
<evidence type="ECO:0000259" key="2">
    <source>
        <dbReference type="PROSITE" id="PS50002"/>
    </source>
</evidence>
<dbReference type="InterPro" id="IPR001452">
    <property type="entry name" value="SH3_domain"/>
</dbReference>
<protein>
    <recommendedName>
        <fullName evidence="2">SH3 domain-containing protein</fullName>
    </recommendedName>
</protein>
<name>T1I197_RHOPR</name>
<accession>T1I197</accession>
<dbReference type="GO" id="GO:0007274">
    <property type="term" value="P:neuromuscular synaptic transmission"/>
    <property type="evidence" value="ECO:0007669"/>
    <property type="project" value="TreeGrafter"/>
</dbReference>
<keyword evidence="4" id="KW-1185">Reference proteome</keyword>
<dbReference type="FunFam" id="2.30.30.40:FF:000023">
    <property type="entry name" value="RIMS-binding protein 2 isoform F"/>
    <property type="match status" value="1"/>
</dbReference>
<dbReference type="GO" id="GO:0045202">
    <property type="term" value="C:synapse"/>
    <property type="evidence" value="ECO:0007669"/>
    <property type="project" value="GOC"/>
</dbReference>